<sequence length="67" mass="7834">MDTLQDRLILGWQNEKDSDDSDGLEGPNYSSDEDSDYGPYMLEKKVIMKQIQSKNMIMKILSTNFRR</sequence>
<dbReference type="AlphaFoldDB" id="A0A8S3YEG0"/>
<reference evidence="2" key="1">
    <citation type="submission" date="2021-04" db="EMBL/GenBank/DDBJ databases">
        <authorList>
            <person name="Tunstrom K."/>
        </authorList>
    </citation>
    <scope>NUCLEOTIDE SEQUENCE</scope>
</reference>
<protein>
    <submittedName>
        <fullName evidence="2">(apollo) hypothetical protein</fullName>
    </submittedName>
</protein>
<feature type="region of interest" description="Disordered" evidence="1">
    <location>
        <begin position="11"/>
        <end position="37"/>
    </location>
</feature>
<name>A0A8S3YEG0_PARAO</name>
<proteinExistence type="predicted"/>
<evidence type="ECO:0000256" key="1">
    <source>
        <dbReference type="SAM" id="MobiDB-lite"/>
    </source>
</evidence>
<keyword evidence="3" id="KW-1185">Reference proteome</keyword>
<dbReference type="Proteomes" id="UP000691718">
    <property type="component" value="Unassembled WGS sequence"/>
</dbReference>
<evidence type="ECO:0000313" key="3">
    <source>
        <dbReference type="Proteomes" id="UP000691718"/>
    </source>
</evidence>
<gene>
    <name evidence="2" type="ORF">PAPOLLO_LOCUS27758</name>
</gene>
<organism evidence="2 3">
    <name type="scientific">Parnassius apollo</name>
    <name type="common">Apollo butterfly</name>
    <name type="synonym">Papilio apollo</name>
    <dbReference type="NCBI Taxonomy" id="110799"/>
    <lineage>
        <taxon>Eukaryota</taxon>
        <taxon>Metazoa</taxon>
        <taxon>Ecdysozoa</taxon>
        <taxon>Arthropoda</taxon>
        <taxon>Hexapoda</taxon>
        <taxon>Insecta</taxon>
        <taxon>Pterygota</taxon>
        <taxon>Neoptera</taxon>
        <taxon>Endopterygota</taxon>
        <taxon>Lepidoptera</taxon>
        <taxon>Glossata</taxon>
        <taxon>Ditrysia</taxon>
        <taxon>Papilionoidea</taxon>
        <taxon>Papilionidae</taxon>
        <taxon>Parnassiinae</taxon>
        <taxon>Parnassini</taxon>
        <taxon>Parnassius</taxon>
        <taxon>Parnassius</taxon>
    </lineage>
</organism>
<dbReference type="EMBL" id="CAJQZP010001686">
    <property type="protein sequence ID" value="CAG5058853.1"/>
    <property type="molecule type" value="Genomic_DNA"/>
</dbReference>
<comment type="caution">
    <text evidence="2">The sequence shown here is derived from an EMBL/GenBank/DDBJ whole genome shotgun (WGS) entry which is preliminary data.</text>
</comment>
<accession>A0A8S3YEG0</accession>
<evidence type="ECO:0000313" key="2">
    <source>
        <dbReference type="EMBL" id="CAG5058853.1"/>
    </source>
</evidence>